<dbReference type="InterPro" id="IPR029068">
    <property type="entry name" value="Glyas_Bleomycin-R_OHBP_Dase"/>
</dbReference>
<proteinExistence type="predicted"/>
<keyword evidence="3" id="KW-1185">Reference proteome</keyword>
<dbReference type="Pfam" id="PF00903">
    <property type="entry name" value="Glyoxalase"/>
    <property type="match status" value="1"/>
</dbReference>
<evidence type="ECO:0000313" key="3">
    <source>
        <dbReference type="Proteomes" id="UP000604046"/>
    </source>
</evidence>
<dbReference type="InterPro" id="IPR037523">
    <property type="entry name" value="VOC_core"/>
</dbReference>
<protein>
    <recommendedName>
        <fullName evidence="1">VOC domain-containing protein</fullName>
    </recommendedName>
</protein>
<gene>
    <name evidence="2" type="ORF">SNAT2548_LOCUS6007</name>
</gene>
<dbReference type="GO" id="GO:0019243">
    <property type="term" value="P:methylglyoxal catabolic process to D-lactate via S-lactoyl-glutathione"/>
    <property type="evidence" value="ECO:0007669"/>
    <property type="project" value="TreeGrafter"/>
</dbReference>
<dbReference type="PANTHER" id="PTHR46036">
    <property type="entry name" value="LACTOYLGLUTATHIONE LYASE"/>
    <property type="match status" value="1"/>
</dbReference>
<comment type="caution">
    <text evidence="2">The sequence shown here is derived from an EMBL/GenBank/DDBJ whole genome shotgun (WGS) entry which is preliminary data.</text>
</comment>
<evidence type="ECO:0000313" key="2">
    <source>
        <dbReference type="EMBL" id="CAE7201090.1"/>
    </source>
</evidence>
<dbReference type="EMBL" id="CAJNDS010000391">
    <property type="protein sequence ID" value="CAE7201090.1"/>
    <property type="molecule type" value="Genomic_DNA"/>
</dbReference>
<sequence length="219" mass="23450">MLHVRDLDASLEFYQDAGLGALSVNRRPGGGGTAFVGPGKLRDKQNFALELATAKDPEKLDVKVGGFRGLVIAGDPDETTDPDGYPISFSESGRPGTVLSLKLRTANLEQAVRFYEQLGMQIVDEDAGTCVSLGYPGGPQTTLTLQQSEQALDGAQLPSGYDHLVIATEDLQEATAALDKMGTKVLMPPTKMFGMNIAGFADSDGYKLYLILESDFRQS</sequence>
<dbReference type="Proteomes" id="UP000604046">
    <property type="component" value="Unassembled WGS sequence"/>
</dbReference>
<evidence type="ECO:0000259" key="1">
    <source>
        <dbReference type="PROSITE" id="PS51819"/>
    </source>
</evidence>
<dbReference type="AlphaFoldDB" id="A0A812JA26"/>
<dbReference type="OrthoDB" id="412854at2759"/>
<dbReference type="PROSITE" id="PS51819">
    <property type="entry name" value="VOC"/>
    <property type="match status" value="1"/>
</dbReference>
<feature type="domain" description="VOC" evidence="1">
    <location>
        <begin position="97"/>
        <end position="213"/>
    </location>
</feature>
<dbReference type="Gene3D" id="3.10.180.10">
    <property type="entry name" value="2,3-Dihydroxybiphenyl 1,2-Dioxygenase, domain 1"/>
    <property type="match status" value="1"/>
</dbReference>
<dbReference type="GO" id="GO:0005737">
    <property type="term" value="C:cytoplasm"/>
    <property type="evidence" value="ECO:0007669"/>
    <property type="project" value="TreeGrafter"/>
</dbReference>
<accession>A0A812JA26</accession>
<name>A0A812JA26_9DINO</name>
<dbReference type="PANTHER" id="PTHR46036:SF2">
    <property type="entry name" value="LACTOYLGLUTATHIONE LYASE GLX1"/>
    <property type="match status" value="1"/>
</dbReference>
<dbReference type="InterPro" id="IPR004360">
    <property type="entry name" value="Glyas_Fos-R_dOase_dom"/>
</dbReference>
<reference evidence="2" key="1">
    <citation type="submission" date="2021-02" db="EMBL/GenBank/DDBJ databases">
        <authorList>
            <person name="Dougan E. K."/>
            <person name="Rhodes N."/>
            <person name="Thang M."/>
            <person name="Chan C."/>
        </authorList>
    </citation>
    <scope>NUCLEOTIDE SEQUENCE</scope>
</reference>
<dbReference type="SUPFAM" id="SSF54593">
    <property type="entry name" value="Glyoxalase/Bleomycin resistance protein/Dihydroxybiphenyl dioxygenase"/>
    <property type="match status" value="2"/>
</dbReference>
<dbReference type="CDD" id="cd06587">
    <property type="entry name" value="VOC"/>
    <property type="match status" value="1"/>
</dbReference>
<organism evidence="2 3">
    <name type="scientific">Symbiodinium natans</name>
    <dbReference type="NCBI Taxonomy" id="878477"/>
    <lineage>
        <taxon>Eukaryota</taxon>
        <taxon>Sar</taxon>
        <taxon>Alveolata</taxon>
        <taxon>Dinophyceae</taxon>
        <taxon>Suessiales</taxon>
        <taxon>Symbiodiniaceae</taxon>
        <taxon>Symbiodinium</taxon>
    </lineage>
</organism>
<dbReference type="GO" id="GO:0004462">
    <property type="term" value="F:lactoylglutathione lyase activity"/>
    <property type="evidence" value="ECO:0007669"/>
    <property type="project" value="TreeGrafter"/>
</dbReference>